<evidence type="ECO:0000259" key="2">
    <source>
        <dbReference type="Pfam" id="PF21083"/>
    </source>
</evidence>
<gene>
    <name evidence="3" type="ORF">C9928_05680</name>
</gene>
<evidence type="ECO:0000313" key="4">
    <source>
        <dbReference type="Proteomes" id="UP000241514"/>
    </source>
</evidence>
<dbReference type="Pfam" id="PF07126">
    <property type="entry name" value="ZapC_C"/>
    <property type="match status" value="1"/>
</dbReference>
<dbReference type="EMBL" id="PYVG01000036">
    <property type="protein sequence ID" value="PTB88734.1"/>
    <property type="molecule type" value="Genomic_DNA"/>
</dbReference>
<sequence>MQASSAWRWVYNPEQQQLSIELGDGLSHLCPYKTSRLAPLYAMNAAFTREDAQAFQTIYDALHALDRWSPTLIMQAALNHSILQRFGRPQMPQSWHFQQAEESTFDTFEAGTPLCLNSGFANAEFVLLAADDEFAECMLLDDAMALSEIKQIRQFDVIKVLHNRMQEHPLMRSSQQLDIVPKQA</sequence>
<accession>A0A6N4DE85</accession>
<dbReference type="AlphaFoldDB" id="A0A6N4DE85"/>
<dbReference type="Pfam" id="PF21083">
    <property type="entry name" value="ZapC_N"/>
    <property type="match status" value="1"/>
</dbReference>
<keyword evidence="3" id="KW-0131">Cell cycle</keyword>
<keyword evidence="3" id="KW-0132">Cell division</keyword>
<comment type="caution">
    <text evidence="3">The sequence shown here is derived from an EMBL/GenBank/DDBJ whole genome shotgun (WGS) entry which is preliminary data.</text>
</comment>
<dbReference type="InterPro" id="IPR048372">
    <property type="entry name" value="ZapC_C"/>
</dbReference>
<name>A0A6N4DE85_9GAMM</name>
<dbReference type="GO" id="GO:0051301">
    <property type="term" value="P:cell division"/>
    <property type="evidence" value="ECO:0007669"/>
    <property type="project" value="UniProtKB-KW"/>
</dbReference>
<dbReference type="Proteomes" id="UP000241514">
    <property type="component" value="Unassembled WGS sequence"/>
</dbReference>
<evidence type="ECO:0000313" key="3">
    <source>
        <dbReference type="EMBL" id="PTB88734.1"/>
    </source>
</evidence>
<evidence type="ECO:0000259" key="1">
    <source>
        <dbReference type="Pfam" id="PF07126"/>
    </source>
</evidence>
<feature type="domain" description="Cell-division protein ZapC C-terminal" evidence="1">
    <location>
        <begin position="89"/>
        <end position="167"/>
    </location>
</feature>
<proteinExistence type="predicted"/>
<protein>
    <submittedName>
        <fullName evidence="3">Cell division protein</fullName>
    </submittedName>
</protein>
<organism evidence="3 4">
    <name type="scientific">Pseudidiomarina aestuarii</name>
    <dbReference type="NCBI Taxonomy" id="624146"/>
    <lineage>
        <taxon>Bacteria</taxon>
        <taxon>Pseudomonadati</taxon>
        <taxon>Pseudomonadota</taxon>
        <taxon>Gammaproteobacteria</taxon>
        <taxon>Alteromonadales</taxon>
        <taxon>Idiomarinaceae</taxon>
        <taxon>Pseudidiomarina</taxon>
    </lineage>
</organism>
<reference evidence="3 4" key="1">
    <citation type="submission" date="2018-03" db="EMBL/GenBank/DDBJ databases">
        <title>Cross-interface Injection: A General Nanoliter Liquid Handling Method Applied to Single Cells Genome Amplification Automated Nanoliter Liquid Handling Applied to Single Cell Multiple Displacement Amplification.</title>
        <authorList>
            <person name="Yun J."/>
            <person name="Xu P."/>
            <person name="Xu J."/>
            <person name="Dai X."/>
            <person name="Wang Y."/>
            <person name="Zheng X."/>
            <person name="Cao C."/>
            <person name="Yi Q."/>
            <person name="Zhu Y."/>
            <person name="Wang L."/>
            <person name="Dong Z."/>
            <person name="Huang Y."/>
            <person name="Huang L."/>
            <person name="Du W."/>
        </authorList>
    </citation>
    <scope>NUCLEOTIDE SEQUENCE [LARGE SCALE GENOMIC DNA]</scope>
    <source>
        <strain evidence="3 4">A9-4</strain>
    </source>
</reference>
<feature type="domain" description="Cell-division protein ZapC N-terminal" evidence="2">
    <location>
        <begin position="2"/>
        <end position="86"/>
    </location>
</feature>
<dbReference type="InterPro" id="IPR048373">
    <property type="entry name" value="ZapC_N"/>
</dbReference>